<dbReference type="Pfam" id="PF00583">
    <property type="entry name" value="Acetyltransf_1"/>
    <property type="match status" value="2"/>
</dbReference>
<name>A0A1I0YL38_9CELL</name>
<dbReference type="PANTHER" id="PTHR13947:SF37">
    <property type="entry name" value="LD18367P"/>
    <property type="match status" value="1"/>
</dbReference>
<reference evidence="3 4" key="1">
    <citation type="submission" date="2016-10" db="EMBL/GenBank/DDBJ databases">
        <authorList>
            <person name="de Groot N.N."/>
        </authorList>
    </citation>
    <scope>NUCLEOTIDE SEQUENCE [LARGE SCALE GENOMIC DNA]</scope>
    <source>
        <strain evidence="3 4">CGMCC 4.6945</strain>
    </source>
</reference>
<sequence length="440" mass="46211">MTARTAAALPLGGIPLAPWSVGPVREDELDAVGALTAGAYLADGLLDGDDEYEAELRDARSRWRDASLLVARTDDGAVLGSLTVAPHGSPFAEVARPGEVELRMLAVDPAARGRGVAEELVRAALVRAVLDRRAGVVLSTLDSMLTAHRLYARLGFRPAPERDWDADDGFVLRVHTWSPPPAPGAAVERAVWPPLRTTTTAAGWTVGLSEGLTRRANSATPPPPADGVAGPDERDVATLLEGLDEVEAVYAAAALPTTVRVDGPLGAPTGPLSAALRARGYALRATTLVLVAALPAVPATALPPADGVTVTASPEPDDAWVRLWLAEKADGDGRAADVGRRLLTGAPAAYLTAWRSGAAVGVLRVAPADGWAALACLVVDPQERRRGTARRLVEAGLQHAAREGAARAFLQVEVENHAARRLYARWGFLPADAYHYAERP</sequence>
<evidence type="ECO:0000313" key="4">
    <source>
        <dbReference type="Proteomes" id="UP000199012"/>
    </source>
</evidence>
<protein>
    <submittedName>
        <fullName evidence="3">Acetyltransferase (GNAT) family protein</fullName>
    </submittedName>
</protein>
<dbReference type="InterPro" id="IPR000182">
    <property type="entry name" value="GNAT_dom"/>
</dbReference>
<dbReference type="STRING" id="988821.SAMN05421867_10815"/>
<dbReference type="PANTHER" id="PTHR13947">
    <property type="entry name" value="GNAT FAMILY N-ACETYLTRANSFERASE"/>
    <property type="match status" value="1"/>
</dbReference>
<evidence type="ECO:0000256" key="1">
    <source>
        <dbReference type="ARBA" id="ARBA00022679"/>
    </source>
</evidence>
<dbReference type="CDD" id="cd04301">
    <property type="entry name" value="NAT_SF"/>
    <property type="match status" value="2"/>
</dbReference>
<dbReference type="Proteomes" id="UP000199012">
    <property type="component" value="Unassembled WGS sequence"/>
</dbReference>
<gene>
    <name evidence="3" type="ORF">SAMN05421867_10815</name>
</gene>
<feature type="domain" description="N-acetyltransferase" evidence="2">
    <location>
        <begin position="310"/>
        <end position="440"/>
    </location>
</feature>
<evidence type="ECO:0000259" key="2">
    <source>
        <dbReference type="PROSITE" id="PS51186"/>
    </source>
</evidence>
<dbReference type="GO" id="GO:0008080">
    <property type="term" value="F:N-acetyltransferase activity"/>
    <property type="evidence" value="ECO:0007669"/>
    <property type="project" value="InterPro"/>
</dbReference>
<organism evidence="3 4">
    <name type="scientific">Cellulomonas marina</name>
    <dbReference type="NCBI Taxonomy" id="988821"/>
    <lineage>
        <taxon>Bacteria</taxon>
        <taxon>Bacillati</taxon>
        <taxon>Actinomycetota</taxon>
        <taxon>Actinomycetes</taxon>
        <taxon>Micrococcales</taxon>
        <taxon>Cellulomonadaceae</taxon>
        <taxon>Cellulomonas</taxon>
    </lineage>
</organism>
<dbReference type="PROSITE" id="PS51186">
    <property type="entry name" value="GNAT"/>
    <property type="match status" value="2"/>
</dbReference>
<keyword evidence="4" id="KW-1185">Reference proteome</keyword>
<keyword evidence="1 3" id="KW-0808">Transferase</keyword>
<dbReference type="AlphaFoldDB" id="A0A1I0YL38"/>
<proteinExistence type="predicted"/>
<dbReference type="InterPro" id="IPR016181">
    <property type="entry name" value="Acyl_CoA_acyltransferase"/>
</dbReference>
<evidence type="ECO:0000313" key="3">
    <source>
        <dbReference type="EMBL" id="SFB14044.1"/>
    </source>
</evidence>
<accession>A0A1I0YL38</accession>
<dbReference type="RefSeq" id="WP_239079074.1">
    <property type="nucleotide sequence ID" value="NZ_BONM01000053.1"/>
</dbReference>
<dbReference type="InterPro" id="IPR050769">
    <property type="entry name" value="NAT_camello-type"/>
</dbReference>
<dbReference type="EMBL" id="FOKA01000008">
    <property type="protein sequence ID" value="SFB14044.1"/>
    <property type="molecule type" value="Genomic_DNA"/>
</dbReference>
<feature type="domain" description="N-acetyltransferase" evidence="2">
    <location>
        <begin position="19"/>
        <end position="183"/>
    </location>
</feature>
<dbReference type="SUPFAM" id="SSF55729">
    <property type="entry name" value="Acyl-CoA N-acyltransferases (Nat)"/>
    <property type="match status" value="2"/>
</dbReference>
<dbReference type="Gene3D" id="3.40.630.30">
    <property type="match status" value="2"/>
</dbReference>